<proteinExistence type="predicted"/>
<gene>
    <name evidence="2" type="ORF">XNOV1_A033380</name>
</gene>
<sequence length="117" mass="12893">MEVGEAAGHKSGNRTREETEEEKEEEEAAPPELAGTSQEVHSFFASCVEDEEREDSGGEVESSGRQLVMQYLSSNPKTLGLTLLGVWKEISSAVARRRWQSQQQALPQSTRSVLLGD</sequence>
<feature type="compositionally biased region" description="Acidic residues" evidence="1">
    <location>
        <begin position="18"/>
        <end position="29"/>
    </location>
</feature>
<dbReference type="EMBL" id="OY660883">
    <property type="protein sequence ID" value="CAJ1081759.1"/>
    <property type="molecule type" value="Genomic_DNA"/>
</dbReference>
<dbReference type="Proteomes" id="UP001178508">
    <property type="component" value="Chromosome 20"/>
</dbReference>
<keyword evidence="3" id="KW-1185">Reference proteome</keyword>
<accession>A0AAV1HAF9</accession>
<evidence type="ECO:0000313" key="3">
    <source>
        <dbReference type="Proteomes" id="UP001178508"/>
    </source>
</evidence>
<organism evidence="2 3">
    <name type="scientific">Xyrichtys novacula</name>
    <name type="common">Pearly razorfish</name>
    <name type="synonym">Hemipteronotus novacula</name>
    <dbReference type="NCBI Taxonomy" id="13765"/>
    <lineage>
        <taxon>Eukaryota</taxon>
        <taxon>Metazoa</taxon>
        <taxon>Chordata</taxon>
        <taxon>Craniata</taxon>
        <taxon>Vertebrata</taxon>
        <taxon>Euteleostomi</taxon>
        <taxon>Actinopterygii</taxon>
        <taxon>Neopterygii</taxon>
        <taxon>Teleostei</taxon>
        <taxon>Neoteleostei</taxon>
        <taxon>Acanthomorphata</taxon>
        <taxon>Eupercaria</taxon>
        <taxon>Labriformes</taxon>
        <taxon>Labridae</taxon>
        <taxon>Xyrichtys</taxon>
    </lineage>
</organism>
<protein>
    <submittedName>
        <fullName evidence="2">Uncharacterized protein</fullName>
    </submittedName>
</protein>
<name>A0AAV1HAF9_XYRNO</name>
<evidence type="ECO:0000313" key="2">
    <source>
        <dbReference type="EMBL" id="CAJ1081759.1"/>
    </source>
</evidence>
<evidence type="ECO:0000256" key="1">
    <source>
        <dbReference type="SAM" id="MobiDB-lite"/>
    </source>
</evidence>
<reference evidence="2" key="1">
    <citation type="submission" date="2023-08" db="EMBL/GenBank/DDBJ databases">
        <authorList>
            <person name="Alioto T."/>
            <person name="Alioto T."/>
            <person name="Gomez Garrido J."/>
        </authorList>
    </citation>
    <scope>NUCLEOTIDE SEQUENCE</scope>
</reference>
<feature type="region of interest" description="Disordered" evidence="1">
    <location>
        <begin position="1"/>
        <end position="63"/>
    </location>
</feature>
<feature type="compositionally biased region" description="Acidic residues" evidence="1">
    <location>
        <begin position="48"/>
        <end position="58"/>
    </location>
</feature>
<dbReference type="AlphaFoldDB" id="A0AAV1HAF9"/>